<proteinExistence type="predicted"/>
<name>A0A445KC39_GLYSO</name>
<evidence type="ECO:0000313" key="5">
    <source>
        <dbReference type="Proteomes" id="UP000289340"/>
    </source>
</evidence>
<accession>A0A445KC39</accession>
<gene>
    <name evidence="4" type="ORF">D0Y65_015215</name>
</gene>
<evidence type="ECO:0000256" key="2">
    <source>
        <dbReference type="ARBA" id="ARBA00032263"/>
    </source>
</evidence>
<evidence type="ECO:0000313" key="4">
    <source>
        <dbReference type="EMBL" id="RZC08378.1"/>
    </source>
</evidence>
<evidence type="ECO:0000259" key="3">
    <source>
        <dbReference type="Pfam" id="PF00134"/>
    </source>
</evidence>
<dbReference type="Gene3D" id="1.10.472.10">
    <property type="entry name" value="Cyclin-like"/>
    <property type="match status" value="2"/>
</dbReference>
<protein>
    <recommendedName>
        <fullName evidence="2">B-like cyclin</fullName>
    </recommendedName>
</protein>
<comment type="subunit">
    <text evidence="1">Interacts with the CDC2 protein kinase to form a serine/threonine kinase holoenzyme complex also known as maturation promoting factor (MPF). The cyclin subunit imparts substrate specificity to the complex.</text>
</comment>
<dbReference type="InterPro" id="IPR006671">
    <property type="entry name" value="Cyclin_N"/>
</dbReference>
<dbReference type="AlphaFoldDB" id="A0A445KC39"/>
<dbReference type="EMBL" id="QZWG01000006">
    <property type="protein sequence ID" value="RZC08378.1"/>
    <property type="molecule type" value="Genomic_DNA"/>
</dbReference>
<dbReference type="InterPro" id="IPR036915">
    <property type="entry name" value="Cyclin-like_sf"/>
</dbReference>
<feature type="domain" description="Cyclin N-terminal" evidence="3">
    <location>
        <begin position="193"/>
        <end position="297"/>
    </location>
</feature>
<reference evidence="4 5" key="1">
    <citation type="submission" date="2018-09" db="EMBL/GenBank/DDBJ databases">
        <title>A high-quality reference genome of wild soybean provides a powerful tool to mine soybean genomes.</title>
        <authorList>
            <person name="Xie M."/>
            <person name="Chung C.Y.L."/>
            <person name="Li M.-W."/>
            <person name="Wong F.-L."/>
            <person name="Chan T.-F."/>
            <person name="Lam H.-M."/>
        </authorList>
    </citation>
    <scope>NUCLEOTIDE SEQUENCE [LARGE SCALE GENOMIC DNA]</scope>
    <source>
        <strain evidence="5">cv. W05</strain>
        <tissue evidence="4">Hypocotyl of etiolated seedlings</tissue>
    </source>
</reference>
<dbReference type="Pfam" id="PF00134">
    <property type="entry name" value="Cyclin_N"/>
    <property type="match status" value="1"/>
</dbReference>
<keyword evidence="5" id="KW-1185">Reference proteome</keyword>
<dbReference type="SUPFAM" id="SSF47954">
    <property type="entry name" value="Cyclin-like"/>
    <property type="match status" value="1"/>
</dbReference>
<sequence length="307" mass="35421">MCSGGILFCSSLTPTTHSPWFSAQEDEDEPHPNLLRTTVGNGLLCPPESVFDWTREIDSDLSNQNINNQAFSRKHWRLLQCQDGLRTFEELGEVVKLITFLEIRYNTVLILLTGNMKNAEVSIDALAICLNISGWEMMIALGFFATTSFQFMVCMDNLLCDEVWLSKSANTFEEVISDPVALKSYENEEFEEVFAVCLEKEVLCLPEPDYTKYLHYNNFIFPSCRVIQWFIKCRSHFNLSFGIVFLTINYLHRFVSICQCNDWEYWMLELLSIACLSIAIKLNEISGLSLHEIQVTNCHYIHHSLFI</sequence>
<evidence type="ECO:0000256" key="1">
    <source>
        <dbReference type="ARBA" id="ARBA00011177"/>
    </source>
</evidence>
<comment type="caution">
    <text evidence="4">The sequence shown here is derived from an EMBL/GenBank/DDBJ whole genome shotgun (WGS) entry which is preliminary data.</text>
</comment>
<organism evidence="4 5">
    <name type="scientific">Glycine soja</name>
    <name type="common">Wild soybean</name>
    <dbReference type="NCBI Taxonomy" id="3848"/>
    <lineage>
        <taxon>Eukaryota</taxon>
        <taxon>Viridiplantae</taxon>
        <taxon>Streptophyta</taxon>
        <taxon>Embryophyta</taxon>
        <taxon>Tracheophyta</taxon>
        <taxon>Spermatophyta</taxon>
        <taxon>Magnoliopsida</taxon>
        <taxon>eudicotyledons</taxon>
        <taxon>Gunneridae</taxon>
        <taxon>Pentapetalae</taxon>
        <taxon>rosids</taxon>
        <taxon>fabids</taxon>
        <taxon>Fabales</taxon>
        <taxon>Fabaceae</taxon>
        <taxon>Papilionoideae</taxon>
        <taxon>50 kb inversion clade</taxon>
        <taxon>NPAAA clade</taxon>
        <taxon>indigoferoid/millettioid clade</taxon>
        <taxon>Phaseoleae</taxon>
        <taxon>Glycine</taxon>
        <taxon>Glycine subgen. Soja</taxon>
    </lineage>
</organism>
<dbReference type="Proteomes" id="UP000289340">
    <property type="component" value="Chromosome 6"/>
</dbReference>